<name>A0A645CLM4_9ZZZZ</name>
<dbReference type="EMBL" id="VSSQ01028224">
    <property type="protein sequence ID" value="MPM77843.1"/>
    <property type="molecule type" value="Genomic_DNA"/>
</dbReference>
<protein>
    <submittedName>
        <fullName evidence="1">Uncharacterized protein</fullName>
    </submittedName>
</protein>
<dbReference type="AlphaFoldDB" id="A0A645CLM4"/>
<organism evidence="1">
    <name type="scientific">bioreactor metagenome</name>
    <dbReference type="NCBI Taxonomy" id="1076179"/>
    <lineage>
        <taxon>unclassified sequences</taxon>
        <taxon>metagenomes</taxon>
        <taxon>ecological metagenomes</taxon>
    </lineage>
</organism>
<accession>A0A645CLM4</accession>
<proteinExistence type="predicted"/>
<evidence type="ECO:0000313" key="1">
    <source>
        <dbReference type="EMBL" id="MPM77843.1"/>
    </source>
</evidence>
<gene>
    <name evidence="1" type="ORF">SDC9_124851</name>
</gene>
<sequence length="118" mass="12690">MDLGHAVGTAGSIDGQVSHADTPAADQGHFAVSRLLLQQPLVDPPDHGVQVRHGLHEQPGLPLFKCFGHHGVVGVGEGALGDMERLFKAEAFFLKQPDQFRNRHGRMRVVELDGGQLG</sequence>
<comment type="caution">
    <text evidence="1">The sequence shown here is derived from an EMBL/GenBank/DDBJ whole genome shotgun (WGS) entry which is preliminary data.</text>
</comment>
<reference evidence="1" key="1">
    <citation type="submission" date="2019-08" db="EMBL/GenBank/DDBJ databases">
        <authorList>
            <person name="Kucharzyk K."/>
            <person name="Murdoch R.W."/>
            <person name="Higgins S."/>
            <person name="Loffler F."/>
        </authorList>
    </citation>
    <scope>NUCLEOTIDE SEQUENCE</scope>
</reference>